<protein>
    <recommendedName>
        <fullName evidence="5">VWFC domain-containing protein</fullName>
    </recommendedName>
</protein>
<feature type="region of interest" description="Disordered" evidence="1">
    <location>
        <begin position="422"/>
        <end position="447"/>
    </location>
</feature>
<evidence type="ECO:0000256" key="2">
    <source>
        <dbReference type="SAM" id="Phobius"/>
    </source>
</evidence>
<name>A0A0L0BTW5_LUCCU</name>
<feature type="compositionally biased region" description="Basic and acidic residues" evidence="1">
    <location>
        <begin position="365"/>
        <end position="375"/>
    </location>
</feature>
<keyword evidence="2" id="KW-0472">Membrane</keyword>
<feature type="region of interest" description="Disordered" evidence="1">
    <location>
        <begin position="564"/>
        <end position="595"/>
    </location>
</feature>
<evidence type="ECO:0008006" key="5">
    <source>
        <dbReference type="Google" id="ProtNLM"/>
    </source>
</evidence>
<evidence type="ECO:0000256" key="1">
    <source>
        <dbReference type="SAM" id="MobiDB-lite"/>
    </source>
</evidence>
<dbReference type="OrthoDB" id="5976811at2759"/>
<reference evidence="3 4" key="1">
    <citation type="journal article" date="2015" name="Nat. Commun.">
        <title>Lucilia cuprina genome unlocks parasitic fly biology to underpin future interventions.</title>
        <authorList>
            <person name="Anstead C.A."/>
            <person name="Korhonen P.K."/>
            <person name="Young N.D."/>
            <person name="Hall R.S."/>
            <person name="Jex A.R."/>
            <person name="Murali S.C."/>
            <person name="Hughes D.S."/>
            <person name="Lee S.F."/>
            <person name="Perry T."/>
            <person name="Stroehlein A.J."/>
            <person name="Ansell B.R."/>
            <person name="Breugelmans B."/>
            <person name="Hofmann A."/>
            <person name="Qu J."/>
            <person name="Dugan S."/>
            <person name="Lee S.L."/>
            <person name="Chao H."/>
            <person name="Dinh H."/>
            <person name="Han Y."/>
            <person name="Doddapaneni H.V."/>
            <person name="Worley K.C."/>
            <person name="Muzny D.M."/>
            <person name="Ioannidis P."/>
            <person name="Waterhouse R.M."/>
            <person name="Zdobnov E.M."/>
            <person name="James P.J."/>
            <person name="Bagnall N.H."/>
            <person name="Kotze A.C."/>
            <person name="Gibbs R.A."/>
            <person name="Richards S."/>
            <person name="Batterham P."/>
            <person name="Gasser R.B."/>
        </authorList>
    </citation>
    <scope>NUCLEOTIDE SEQUENCE [LARGE SCALE GENOMIC DNA]</scope>
    <source>
        <strain evidence="3 4">LS</strain>
        <tissue evidence="3">Full body</tissue>
    </source>
</reference>
<keyword evidence="4" id="KW-1185">Reference proteome</keyword>
<feature type="transmembrane region" description="Helical" evidence="2">
    <location>
        <begin position="688"/>
        <end position="708"/>
    </location>
</feature>
<feature type="region of interest" description="Disordered" evidence="1">
    <location>
        <begin position="618"/>
        <end position="658"/>
    </location>
</feature>
<proteinExistence type="predicted"/>
<sequence length="740" mass="81555">DSNDLHCTHIQCPTKCPADSYLKSTLDDEEDEDSEDYEDELLGHDPYIEELGHFEELPPEEELHETHMPQHILKERQKREVFFQEEIERCCDNQKCVCHKCDDVPKCAAGHVAVEVHEGHGVPGNCCSIYRCVEKEECKIGVKQSWWNNKCHKCSCFGESELCMQICPEEEILQNCYSEYLQKPMMNGAIWKEGICTNCRCEQGKRRCFASACLNDDELDERPEIVHDNEKDIEEVVEDYATESSTIETPLIRVNEETNATISIENTNLPVIDDGLINEAHTISPLFGAEESSNKPFEIEEISSSTFKPETGDLFAGNSSHSESTTSESLLETMVNSTVSSILEISSSPVSSTEKSLTTLVTSTEEPKLKTKIELDSEIPNNSTSSEESKPIEDNEEISFTTISSTTASSFDVSKSISIVEVEQDSSSTITTTEEPPTSSISTVTNNSSEIPVELFKDEITTPESLLATTTEEISSTTSKSHIGESSSIIDEIFSSTASTTASPIDLETTKSSETSVEINSVFSTTHTPETTMTSYLSHPTSVATESTMTEETMTTIKTITSPTVSKLNSDESSTTTPLETTTSETAYHTPTTNSWTSTQTSLAITLSSDQFSTTISSTSTTSSPFSHSSDFTTSTEASISAESSSTSTTTAPEPLKPLYQPYGDFSTEERVPSTHNRMRIIFDEIDYVVMIVLFIGSMLCIALGLIIRHTKNRKKMYSSIPNSETSLSQTSTVIDVIPV</sequence>
<evidence type="ECO:0000313" key="4">
    <source>
        <dbReference type="Proteomes" id="UP000037069"/>
    </source>
</evidence>
<feature type="non-terminal residue" evidence="3">
    <location>
        <position position="1"/>
    </location>
</feature>
<keyword evidence="2" id="KW-0812">Transmembrane</keyword>
<feature type="compositionally biased region" description="Low complexity" evidence="1">
    <location>
        <begin position="618"/>
        <end position="652"/>
    </location>
</feature>
<feature type="compositionally biased region" description="Low complexity" evidence="1">
    <location>
        <begin position="426"/>
        <end position="447"/>
    </location>
</feature>
<dbReference type="Proteomes" id="UP000037069">
    <property type="component" value="Unassembled WGS sequence"/>
</dbReference>
<organism evidence="3 4">
    <name type="scientific">Lucilia cuprina</name>
    <name type="common">Green bottle fly</name>
    <name type="synonym">Australian sheep blowfly</name>
    <dbReference type="NCBI Taxonomy" id="7375"/>
    <lineage>
        <taxon>Eukaryota</taxon>
        <taxon>Metazoa</taxon>
        <taxon>Ecdysozoa</taxon>
        <taxon>Arthropoda</taxon>
        <taxon>Hexapoda</taxon>
        <taxon>Insecta</taxon>
        <taxon>Pterygota</taxon>
        <taxon>Neoptera</taxon>
        <taxon>Endopterygota</taxon>
        <taxon>Diptera</taxon>
        <taxon>Brachycera</taxon>
        <taxon>Muscomorpha</taxon>
        <taxon>Oestroidea</taxon>
        <taxon>Calliphoridae</taxon>
        <taxon>Luciliinae</taxon>
        <taxon>Lucilia</taxon>
    </lineage>
</organism>
<dbReference type="EMBL" id="JRES01001348">
    <property type="protein sequence ID" value="KNC23492.1"/>
    <property type="molecule type" value="Genomic_DNA"/>
</dbReference>
<evidence type="ECO:0000313" key="3">
    <source>
        <dbReference type="EMBL" id="KNC23492.1"/>
    </source>
</evidence>
<dbReference type="OMA" id="EELHETH"/>
<gene>
    <name evidence="3" type="ORF">FF38_11180</name>
</gene>
<accession>A0A0L0BTW5</accession>
<comment type="caution">
    <text evidence="3">The sequence shown here is derived from an EMBL/GenBank/DDBJ whole genome shotgun (WGS) entry which is preliminary data.</text>
</comment>
<feature type="region of interest" description="Disordered" evidence="1">
    <location>
        <begin position="353"/>
        <end position="394"/>
    </location>
</feature>
<dbReference type="STRING" id="7375.A0A0L0BTW5"/>
<keyword evidence="2" id="KW-1133">Transmembrane helix</keyword>
<dbReference type="AlphaFoldDB" id="A0A0L0BTW5"/>